<dbReference type="Proteomes" id="UP001500121">
    <property type="component" value="Unassembled WGS sequence"/>
</dbReference>
<keyword evidence="1" id="KW-0812">Transmembrane</keyword>
<evidence type="ECO:0000313" key="2">
    <source>
        <dbReference type="EMBL" id="GAA4742531.1"/>
    </source>
</evidence>
<feature type="transmembrane region" description="Helical" evidence="1">
    <location>
        <begin position="219"/>
        <end position="239"/>
    </location>
</feature>
<reference evidence="3" key="1">
    <citation type="journal article" date="2019" name="Int. J. Syst. Evol. Microbiol.">
        <title>The Global Catalogue of Microorganisms (GCM) 10K type strain sequencing project: providing services to taxonomists for standard genome sequencing and annotation.</title>
        <authorList>
            <consortium name="The Broad Institute Genomics Platform"/>
            <consortium name="The Broad Institute Genome Sequencing Center for Infectious Disease"/>
            <person name="Wu L."/>
            <person name="Ma J."/>
        </authorList>
    </citation>
    <scope>NUCLEOTIDE SEQUENCE [LARGE SCALE GENOMIC DNA]</scope>
    <source>
        <strain evidence="3">JCM 19015</strain>
    </source>
</reference>
<feature type="transmembrane region" description="Helical" evidence="1">
    <location>
        <begin position="62"/>
        <end position="79"/>
    </location>
</feature>
<organism evidence="2 3">
    <name type="scientific">Amnibacterium soli</name>
    <dbReference type="NCBI Taxonomy" id="1282736"/>
    <lineage>
        <taxon>Bacteria</taxon>
        <taxon>Bacillati</taxon>
        <taxon>Actinomycetota</taxon>
        <taxon>Actinomycetes</taxon>
        <taxon>Micrococcales</taxon>
        <taxon>Microbacteriaceae</taxon>
        <taxon>Amnibacterium</taxon>
    </lineage>
</organism>
<comment type="caution">
    <text evidence="2">The sequence shown here is derived from an EMBL/GenBank/DDBJ whole genome shotgun (WGS) entry which is preliminary data.</text>
</comment>
<feature type="transmembrane region" description="Helical" evidence="1">
    <location>
        <begin position="88"/>
        <end position="107"/>
    </location>
</feature>
<feature type="transmembrane region" description="Helical" evidence="1">
    <location>
        <begin position="26"/>
        <end position="47"/>
    </location>
</feature>
<accession>A0ABP8YXK7</accession>
<gene>
    <name evidence="2" type="ORF">GCM10025783_12390</name>
</gene>
<keyword evidence="3" id="KW-1185">Reference proteome</keyword>
<dbReference type="RefSeq" id="WP_345480163.1">
    <property type="nucleotide sequence ID" value="NZ_BAABLP010000002.1"/>
</dbReference>
<dbReference type="EMBL" id="BAABLP010000002">
    <property type="protein sequence ID" value="GAA4742531.1"/>
    <property type="molecule type" value="Genomic_DNA"/>
</dbReference>
<feature type="transmembrane region" description="Helical" evidence="1">
    <location>
        <begin position="164"/>
        <end position="184"/>
    </location>
</feature>
<name>A0ABP8YXK7_9MICO</name>
<evidence type="ECO:0000313" key="3">
    <source>
        <dbReference type="Proteomes" id="UP001500121"/>
    </source>
</evidence>
<proteinExistence type="predicted"/>
<feature type="transmembrane region" description="Helical" evidence="1">
    <location>
        <begin position="283"/>
        <end position="303"/>
    </location>
</feature>
<feature type="transmembrane region" description="Helical" evidence="1">
    <location>
        <begin position="251"/>
        <end position="271"/>
    </location>
</feature>
<sequence>MTAAPLLAPPPDAAPAPLPPPAHRRLLTVAIGVGAVALAVALIGLVVDPRSIEGAPAWLKPAKFGVSVLLYLVAIRWMLGVVTDRRRLLAVLATVMLVALTAELVAIDVQVLRGTTSHFNESTPFDTVVYLGMGGLISTVFVVTAIGAVLVLRTRGVDRTIAAGMRWGLLVSLAGMAEAVLMTVNSRWHDAGGHTVGGVDGGPGLPLTGWSTLHGDLRIGHFLGLHALQVLPLLAFLLARLPLPERVRTRMLAVAGGGYGGLLLLTTWQALRGQALLSPDALTLAVAAALLLAVAAGTAVVLVSGRHSAAVERL</sequence>
<keyword evidence="1" id="KW-1133">Transmembrane helix</keyword>
<feature type="transmembrane region" description="Helical" evidence="1">
    <location>
        <begin position="127"/>
        <end position="152"/>
    </location>
</feature>
<keyword evidence="1" id="KW-0472">Membrane</keyword>
<protein>
    <submittedName>
        <fullName evidence="2">Uncharacterized protein</fullName>
    </submittedName>
</protein>
<evidence type="ECO:0000256" key="1">
    <source>
        <dbReference type="SAM" id="Phobius"/>
    </source>
</evidence>